<dbReference type="PANTHER" id="PTHR43560">
    <property type="entry name" value="ION-TRANSLOCATING OXIDOREDUCTASE COMPLEX SUBUNIT B"/>
    <property type="match status" value="1"/>
</dbReference>
<dbReference type="PROSITE" id="PS51656">
    <property type="entry name" value="4FE4S"/>
    <property type="match status" value="1"/>
</dbReference>
<keyword evidence="4" id="KW-0411">Iron-sulfur</keyword>
<dbReference type="Pfam" id="PF13237">
    <property type="entry name" value="Fer4_10"/>
    <property type="match status" value="1"/>
</dbReference>
<dbReference type="PROSITE" id="PS51379">
    <property type="entry name" value="4FE4S_FER_2"/>
    <property type="match status" value="2"/>
</dbReference>
<sequence>MEDHYFHSVTLDASLCKGCTVCIKGCPTEAIRVQKGRAWIIPERCIDCGECIRTCPSGAKKAISDPISLLEQFDYCVAIPAPTLYGQFRASVSCNRILTALKSLGFDDVYEVAAAAEILSHETRDFLIQNKGKGTFISSSCPVIVRLVESRFPSLLDQLVPMISPMELSARIVKEREKDRPGKVGVFFISPCAAKVTDVKNPRGITHSSVDGVIGIKDIYKELKLAVSQVEEEEPLNKASALGISWARTDGEGAAVNSENHISVDGIDHVIDVLENLENGHIRDVDFVELMSCPGGCVGGPLAVENPYVARSIVSIREGRHREEESLSYAESFHPPKGVDLLWTEQLESRATHLLDPDYKTAIKMMEEIEIIRKGLPGLDCGSCGAPSCRALAEDIVLGKTSETDCVFKLREKIRDLTREMIQLESRMPPGLDR</sequence>
<proteinExistence type="predicted"/>
<dbReference type="EMBL" id="CP036150">
    <property type="protein sequence ID" value="QEN09728.1"/>
    <property type="molecule type" value="Genomic_DNA"/>
</dbReference>
<keyword evidence="2" id="KW-0479">Metal-binding</keyword>
<keyword evidence="3" id="KW-0408">Iron</keyword>
<protein>
    <submittedName>
        <fullName evidence="7">4Fe-4S dicluster domain-containing protein</fullName>
    </submittedName>
</protein>
<dbReference type="InterPro" id="IPR007202">
    <property type="entry name" value="4Fe-4S_dom"/>
</dbReference>
<dbReference type="InterPro" id="IPR009016">
    <property type="entry name" value="Fe_hydrogenase"/>
</dbReference>
<organism evidence="7 8">
    <name type="scientific">Oceanispirochaeta crateris</name>
    <dbReference type="NCBI Taxonomy" id="2518645"/>
    <lineage>
        <taxon>Bacteria</taxon>
        <taxon>Pseudomonadati</taxon>
        <taxon>Spirochaetota</taxon>
        <taxon>Spirochaetia</taxon>
        <taxon>Spirochaetales</taxon>
        <taxon>Spirochaetaceae</taxon>
        <taxon>Oceanispirochaeta</taxon>
    </lineage>
</organism>
<dbReference type="Pfam" id="PF04060">
    <property type="entry name" value="FeS"/>
    <property type="match status" value="1"/>
</dbReference>
<feature type="domain" description="4Fe-4S" evidence="6">
    <location>
        <begin position="364"/>
        <end position="423"/>
    </location>
</feature>
<dbReference type="SUPFAM" id="SSF53920">
    <property type="entry name" value="Fe-only hydrogenase"/>
    <property type="match status" value="1"/>
</dbReference>
<dbReference type="InterPro" id="IPR017900">
    <property type="entry name" value="4Fe4S_Fe_S_CS"/>
</dbReference>
<dbReference type="SUPFAM" id="SSF54862">
    <property type="entry name" value="4Fe-4S ferredoxins"/>
    <property type="match status" value="1"/>
</dbReference>
<evidence type="ECO:0000256" key="1">
    <source>
        <dbReference type="ARBA" id="ARBA00022485"/>
    </source>
</evidence>
<dbReference type="GO" id="GO:0051539">
    <property type="term" value="F:4 iron, 4 sulfur cluster binding"/>
    <property type="evidence" value="ECO:0007669"/>
    <property type="project" value="UniProtKB-KW"/>
</dbReference>
<dbReference type="Gene3D" id="3.40.950.10">
    <property type="entry name" value="Fe-only Hydrogenase (Larger Subunit), Chain L, domain 3"/>
    <property type="match status" value="1"/>
</dbReference>
<evidence type="ECO:0000313" key="8">
    <source>
        <dbReference type="Proteomes" id="UP000324209"/>
    </source>
</evidence>
<evidence type="ECO:0000259" key="5">
    <source>
        <dbReference type="PROSITE" id="PS51379"/>
    </source>
</evidence>
<dbReference type="InterPro" id="IPR050395">
    <property type="entry name" value="4Fe4S_Ferredoxin_RnfB"/>
</dbReference>
<evidence type="ECO:0000256" key="3">
    <source>
        <dbReference type="ARBA" id="ARBA00023004"/>
    </source>
</evidence>
<dbReference type="InterPro" id="IPR004108">
    <property type="entry name" value="Fe_hydrogenase_lsu_C"/>
</dbReference>
<dbReference type="OrthoDB" id="9761899at2"/>
<reference evidence="7 8" key="1">
    <citation type="submission" date="2019-02" db="EMBL/GenBank/DDBJ databases">
        <title>Complete Genome Sequence and Methylome Analysis of free living Spirochaetas.</title>
        <authorList>
            <person name="Fomenkov A."/>
            <person name="Dubinina G."/>
            <person name="Leshcheva N."/>
            <person name="Mikheeva N."/>
            <person name="Grabovich M."/>
            <person name="Vincze T."/>
            <person name="Roberts R.J."/>
        </authorList>
    </citation>
    <scope>NUCLEOTIDE SEQUENCE [LARGE SCALE GENOMIC DNA]</scope>
    <source>
        <strain evidence="7 8">K2</strain>
    </source>
</reference>
<dbReference type="AlphaFoldDB" id="A0A5C1QQT4"/>
<dbReference type="RefSeq" id="WP_149487800.1">
    <property type="nucleotide sequence ID" value="NZ_CP036150.1"/>
</dbReference>
<keyword evidence="1" id="KW-0004">4Fe-4S</keyword>
<dbReference type="Gene3D" id="1.10.15.40">
    <property type="entry name" value="Electron transport complex subunit B, putative Fe-S cluster"/>
    <property type="match status" value="1"/>
</dbReference>
<feature type="domain" description="4Fe-4S ferredoxin-type" evidence="5">
    <location>
        <begin position="36"/>
        <end position="65"/>
    </location>
</feature>
<dbReference type="Proteomes" id="UP000324209">
    <property type="component" value="Chromosome"/>
</dbReference>
<evidence type="ECO:0000256" key="2">
    <source>
        <dbReference type="ARBA" id="ARBA00022723"/>
    </source>
</evidence>
<evidence type="ECO:0000313" key="7">
    <source>
        <dbReference type="EMBL" id="QEN09728.1"/>
    </source>
</evidence>
<keyword evidence="8" id="KW-1185">Reference proteome</keyword>
<evidence type="ECO:0000259" key="6">
    <source>
        <dbReference type="PROSITE" id="PS51656"/>
    </source>
</evidence>
<dbReference type="PROSITE" id="PS00198">
    <property type="entry name" value="4FE4S_FER_1"/>
    <property type="match status" value="1"/>
</dbReference>
<dbReference type="Gene3D" id="3.30.70.20">
    <property type="match status" value="1"/>
</dbReference>
<gene>
    <name evidence="7" type="ORF">EXM22_17695</name>
</gene>
<dbReference type="GO" id="GO:0046872">
    <property type="term" value="F:metal ion binding"/>
    <property type="evidence" value="ECO:0007669"/>
    <property type="project" value="UniProtKB-KW"/>
</dbReference>
<dbReference type="KEGG" id="ock:EXM22_17695"/>
<dbReference type="PANTHER" id="PTHR43560:SF1">
    <property type="entry name" value="ION-TRANSLOCATING OXIDOREDUCTASE COMPLEX SUBUNIT B"/>
    <property type="match status" value="1"/>
</dbReference>
<evidence type="ECO:0000256" key="4">
    <source>
        <dbReference type="ARBA" id="ARBA00023014"/>
    </source>
</evidence>
<dbReference type="InterPro" id="IPR017896">
    <property type="entry name" value="4Fe4S_Fe-S-bd"/>
</dbReference>
<feature type="domain" description="4Fe-4S ferredoxin-type" evidence="5">
    <location>
        <begin position="7"/>
        <end position="35"/>
    </location>
</feature>
<accession>A0A5C1QQT4</accession>
<name>A0A5C1QQT4_9SPIO</name>
<dbReference type="Pfam" id="PF02906">
    <property type="entry name" value="Fe_hyd_lg_C"/>
    <property type="match status" value="1"/>
</dbReference>